<dbReference type="InterPro" id="IPR020843">
    <property type="entry name" value="ER"/>
</dbReference>
<dbReference type="Gene3D" id="3.40.50.720">
    <property type="entry name" value="NAD(P)-binding Rossmann-like Domain"/>
    <property type="match status" value="1"/>
</dbReference>
<reference evidence="3" key="1">
    <citation type="journal article" date="2019" name="Int. J. Syst. Evol. Microbiol.">
        <title>The Global Catalogue of Microorganisms (GCM) 10K type strain sequencing project: providing services to taxonomists for standard genome sequencing and annotation.</title>
        <authorList>
            <consortium name="The Broad Institute Genomics Platform"/>
            <consortium name="The Broad Institute Genome Sequencing Center for Infectious Disease"/>
            <person name="Wu L."/>
            <person name="Ma J."/>
        </authorList>
    </citation>
    <scope>NUCLEOTIDE SEQUENCE [LARGE SCALE GENOMIC DNA]</scope>
    <source>
        <strain evidence="3">CECT 8288</strain>
    </source>
</reference>
<dbReference type="Proteomes" id="UP001595710">
    <property type="component" value="Unassembled WGS sequence"/>
</dbReference>
<keyword evidence="3" id="KW-1185">Reference proteome</keyword>
<dbReference type="InterPro" id="IPR014188">
    <property type="entry name" value="Acrylyl-CoA_reductase_AcuI"/>
</dbReference>
<sequence length="330" mass="35584">MTEFQSLRVHVENDHIVRRIETLTLEDLPDHEVLIQVHYSGINFKDALSANGHTGITRHYPHTPGIDASGIVQSDSSGTFETGEPVVVIGFDLGMNTHGGLSEYIRVPKDWVVRLPKGISLSDAMRIGTAGLTAGYCVEKLLQNGFSGKHANVLVTGATGGVGSLAIHLLSTLGYQVTASSGKPEQSEWLMQIGAQKVIDRNDLSFAKPKALLPESFDAAIDTVGQDTLVNILKSLKYGGSVAACGIVGGTSIPLDIYPFILRHVNLLGVASATATLADRTRVFAKFASHWRLNLLTELCEEIKLEDVSDRIDAMLSGKISRRALVKLCK</sequence>
<dbReference type="Gene3D" id="3.90.180.10">
    <property type="entry name" value="Medium-chain alcohol dehydrogenases, catalytic domain"/>
    <property type="match status" value="1"/>
</dbReference>
<accession>A0ABV7WTV2</accession>
<dbReference type="InterPro" id="IPR036291">
    <property type="entry name" value="NAD(P)-bd_dom_sf"/>
</dbReference>
<feature type="domain" description="Enoyl reductase (ER)" evidence="1">
    <location>
        <begin position="18"/>
        <end position="326"/>
    </location>
</feature>
<proteinExistence type="predicted"/>
<evidence type="ECO:0000313" key="3">
    <source>
        <dbReference type="Proteomes" id="UP001595710"/>
    </source>
</evidence>
<dbReference type="InterPro" id="IPR051397">
    <property type="entry name" value="Zn-ADH-like_protein"/>
</dbReference>
<dbReference type="Pfam" id="PF00107">
    <property type="entry name" value="ADH_zinc_N"/>
    <property type="match status" value="1"/>
</dbReference>
<dbReference type="SUPFAM" id="SSF50129">
    <property type="entry name" value="GroES-like"/>
    <property type="match status" value="1"/>
</dbReference>
<dbReference type="PANTHER" id="PTHR43677:SF1">
    <property type="entry name" value="ACRYLYL-COA REDUCTASE ACUI-RELATED"/>
    <property type="match status" value="1"/>
</dbReference>
<evidence type="ECO:0000313" key="2">
    <source>
        <dbReference type="EMBL" id="MFC3702397.1"/>
    </source>
</evidence>
<dbReference type="SMART" id="SM00829">
    <property type="entry name" value="PKS_ER"/>
    <property type="match status" value="1"/>
</dbReference>
<dbReference type="SUPFAM" id="SSF51735">
    <property type="entry name" value="NAD(P)-binding Rossmann-fold domains"/>
    <property type="match status" value="1"/>
</dbReference>
<dbReference type="InterPro" id="IPR013154">
    <property type="entry name" value="ADH-like_N"/>
</dbReference>
<organism evidence="2 3">
    <name type="scientific">Reinekea marina</name>
    <dbReference type="NCBI Taxonomy" id="1310421"/>
    <lineage>
        <taxon>Bacteria</taxon>
        <taxon>Pseudomonadati</taxon>
        <taxon>Pseudomonadota</taxon>
        <taxon>Gammaproteobacteria</taxon>
        <taxon>Oceanospirillales</taxon>
        <taxon>Saccharospirillaceae</taxon>
        <taxon>Reinekea</taxon>
    </lineage>
</organism>
<dbReference type="InterPro" id="IPR011032">
    <property type="entry name" value="GroES-like_sf"/>
</dbReference>
<name>A0ABV7WTV2_9GAMM</name>
<protein>
    <submittedName>
        <fullName evidence="2">YhdH/YhfP family quinone oxidoreductase</fullName>
    </submittedName>
</protein>
<dbReference type="EMBL" id="JBHRYN010000012">
    <property type="protein sequence ID" value="MFC3702397.1"/>
    <property type="molecule type" value="Genomic_DNA"/>
</dbReference>
<dbReference type="CDD" id="cd05280">
    <property type="entry name" value="MDR_yhdh_yhfp"/>
    <property type="match status" value="1"/>
</dbReference>
<dbReference type="PANTHER" id="PTHR43677">
    <property type="entry name" value="SHORT-CHAIN DEHYDROGENASE/REDUCTASE"/>
    <property type="match status" value="1"/>
</dbReference>
<dbReference type="RefSeq" id="WP_290281269.1">
    <property type="nucleotide sequence ID" value="NZ_JAUFQI010000001.1"/>
</dbReference>
<dbReference type="Pfam" id="PF08240">
    <property type="entry name" value="ADH_N"/>
    <property type="match status" value="1"/>
</dbReference>
<gene>
    <name evidence="2" type="ORF">ACFOND_12160</name>
</gene>
<dbReference type="InterPro" id="IPR013149">
    <property type="entry name" value="ADH-like_C"/>
</dbReference>
<evidence type="ECO:0000259" key="1">
    <source>
        <dbReference type="SMART" id="SM00829"/>
    </source>
</evidence>
<comment type="caution">
    <text evidence="2">The sequence shown here is derived from an EMBL/GenBank/DDBJ whole genome shotgun (WGS) entry which is preliminary data.</text>
</comment>
<dbReference type="NCBIfam" id="TIGR02823">
    <property type="entry name" value="oxido_YhdH"/>
    <property type="match status" value="1"/>
</dbReference>